<dbReference type="EMBL" id="FOIF01000061">
    <property type="protein sequence ID" value="SET15103.1"/>
    <property type="molecule type" value="Genomic_DNA"/>
</dbReference>
<dbReference type="AlphaFoldDB" id="A0A1I0C830"/>
<protein>
    <submittedName>
        <fullName evidence="1">Uncharacterized protein</fullName>
    </submittedName>
</protein>
<organism evidence="1 2">
    <name type="scientific">Anaerobranca gottschalkii DSM 13577</name>
    <dbReference type="NCBI Taxonomy" id="1120990"/>
    <lineage>
        <taxon>Bacteria</taxon>
        <taxon>Bacillati</taxon>
        <taxon>Bacillota</taxon>
        <taxon>Clostridia</taxon>
        <taxon>Eubacteriales</taxon>
        <taxon>Proteinivoracaceae</taxon>
        <taxon>Anaerobranca</taxon>
    </lineage>
</organism>
<gene>
    <name evidence="1" type="ORF">SAMN03080614_10613</name>
</gene>
<keyword evidence="2" id="KW-1185">Reference proteome</keyword>
<name>A0A1I0C830_9FIRM</name>
<dbReference type="Proteomes" id="UP000243819">
    <property type="component" value="Unassembled WGS sequence"/>
</dbReference>
<dbReference type="RefSeq" id="WP_091351400.1">
    <property type="nucleotide sequence ID" value="NZ_FOIF01000061.1"/>
</dbReference>
<reference evidence="2" key="1">
    <citation type="submission" date="2016-10" db="EMBL/GenBank/DDBJ databases">
        <authorList>
            <person name="Varghese N."/>
            <person name="Submissions S."/>
        </authorList>
    </citation>
    <scope>NUCLEOTIDE SEQUENCE [LARGE SCALE GENOMIC DNA]</scope>
    <source>
        <strain evidence="2">DSM 13577</strain>
    </source>
</reference>
<evidence type="ECO:0000313" key="1">
    <source>
        <dbReference type="EMBL" id="SET15103.1"/>
    </source>
</evidence>
<proteinExistence type="predicted"/>
<sequence length="245" mass="27637">MKNSFIFLTILVVTIILFIPNGFVFANQSNISSDTIITEENIKDVLTYLGLKEDSLIENDSFTDDGSYITVKQLEKALEEFKKIPKEINIIEELYIDNIINSDDNLKIISSPFYGTATVHRFSTLGSISYHYSASAQYYSNPYRVKYWTGEAYSSNIQVSNNVVGFTSSVTQVRQQTLSVINPGNTNSILKLTADYTFTTWFDVKFARVKIGDTPVNSIINWNNSYIPNNNDPIPPVTPVSISLY</sequence>
<evidence type="ECO:0000313" key="2">
    <source>
        <dbReference type="Proteomes" id="UP000243819"/>
    </source>
</evidence>
<accession>A0A1I0C830</accession>